<proteinExistence type="predicted"/>
<dbReference type="GO" id="GO:0003676">
    <property type="term" value="F:nucleic acid binding"/>
    <property type="evidence" value="ECO:0007669"/>
    <property type="project" value="InterPro"/>
</dbReference>
<dbReference type="OrthoDB" id="1445512at2"/>
<comment type="caution">
    <text evidence="1">The sequence shown here is derived from an EMBL/GenBank/DDBJ whole genome shotgun (WGS) entry which is preliminary data.</text>
</comment>
<evidence type="ECO:0000313" key="1">
    <source>
        <dbReference type="EMBL" id="TCP25120.1"/>
    </source>
</evidence>
<dbReference type="EMBL" id="SLXM01000004">
    <property type="protein sequence ID" value="TCP25120.1"/>
    <property type="molecule type" value="Genomic_DNA"/>
</dbReference>
<keyword evidence="2" id="KW-1185">Reference proteome</keyword>
<evidence type="ECO:0000313" key="2">
    <source>
        <dbReference type="Proteomes" id="UP000294564"/>
    </source>
</evidence>
<accession>A0A4R2NT69</accession>
<organism evidence="1 2">
    <name type="scientific">Tenacibaculum skagerrakense</name>
    <dbReference type="NCBI Taxonomy" id="186571"/>
    <lineage>
        <taxon>Bacteria</taxon>
        <taxon>Pseudomonadati</taxon>
        <taxon>Bacteroidota</taxon>
        <taxon>Flavobacteriia</taxon>
        <taxon>Flavobacteriales</taxon>
        <taxon>Flavobacteriaceae</taxon>
        <taxon>Tenacibaculum</taxon>
    </lineage>
</organism>
<protein>
    <recommendedName>
        <fullName evidence="3">Holliday junction resolvase RuvC</fullName>
    </recommendedName>
</protein>
<dbReference type="Gene3D" id="3.30.420.10">
    <property type="entry name" value="Ribonuclease H-like superfamily/Ribonuclease H"/>
    <property type="match status" value="1"/>
</dbReference>
<sequence>MTHNPMEENHERILSIYPNSYGFGFALMQGALTVIDKGVVRITPMSNTESIIEIKKLIKKYDPERVILEDFKGNSSFKCARVKQLIRSISAYLKMNEINYSLYSREQIRIVFDIWNAKTRYEIAEVIVRNIPKLRMLFFEKPKYPRTETYHFGLFDAVSLCICHYYLST</sequence>
<name>A0A4R2NT69_9FLAO</name>
<evidence type="ECO:0008006" key="3">
    <source>
        <dbReference type="Google" id="ProtNLM"/>
    </source>
</evidence>
<gene>
    <name evidence="1" type="ORF">EV195_104152</name>
</gene>
<reference evidence="1 2" key="1">
    <citation type="submission" date="2019-03" db="EMBL/GenBank/DDBJ databases">
        <title>Genomic Encyclopedia of Type Strains, Phase IV (KMG-IV): sequencing the most valuable type-strain genomes for metagenomic binning, comparative biology and taxonomic classification.</title>
        <authorList>
            <person name="Goeker M."/>
        </authorList>
    </citation>
    <scope>NUCLEOTIDE SEQUENCE [LARGE SCALE GENOMIC DNA]</scope>
    <source>
        <strain evidence="1 2">DSM 14836</strain>
    </source>
</reference>
<dbReference type="RefSeq" id="WP_132794505.1">
    <property type="nucleotide sequence ID" value="NZ_SLXM01000004.1"/>
</dbReference>
<dbReference type="InterPro" id="IPR036397">
    <property type="entry name" value="RNaseH_sf"/>
</dbReference>
<dbReference type="AlphaFoldDB" id="A0A4R2NT69"/>
<dbReference type="Proteomes" id="UP000294564">
    <property type="component" value="Unassembled WGS sequence"/>
</dbReference>